<gene>
    <name evidence="2" type="ORF">NCTC10343_03164</name>
</gene>
<evidence type="ECO:0000256" key="1">
    <source>
        <dbReference type="SAM" id="Phobius"/>
    </source>
</evidence>
<dbReference type="RefSeq" id="WP_019687686.1">
    <property type="nucleotide sequence ID" value="NZ_ALJV01000198.1"/>
</dbReference>
<feature type="transmembrane region" description="Helical" evidence="1">
    <location>
        <begin position="59"/>
        <end position="79"/>
    </location>
</feature>
<dbReference type="Proteomes" id="UP000254400">
    <property type="component" value="Unassembled WGS sequence"/>
</dbReference>
<dbReference type="GeneID" id="93346517"/>
<dbReference type="EMBL" id="UGSC01000001">
    <property type="protein sequence ID" value="SUA70293.1"/>
    <property type="molecule type" value="Genomic_DNA"/>
</dbReference>
<sequence length="84" mass="9505">MVVKIKNLGYGLSALSFVYAIYAYFIKHLLRVTPDTREFMGSQISNSLNKDLVQALNDYTVSIPFAFIFLAIGIAIIFANKYFD</sequence>
<evidence type="ECO:0000313" key="3">
    <source>
        <dbReference type="Proteomes" id="UP000254400"/>
    </source>
</evidence>
<accession>A0A378Y0P8</accession>
<organism evidence="2 3">
    <name type="scientific">Paenibacillus polymyxa</name>
    <name type="common">Bacillus polymyxa</name>
    <dbReference type="NCBI Taxonomy" id="1406"/>
    <lineage>
        <taxon>Bacteria</taxon>
        <taxon>Bacillati</taxon>
        <taxon>Bacillota</taxon>
        <taxon>Bacilli</taxon>
        <taxon>Bacillales</taxon>
        <taxon>Paenibacillaceae</taxon>
        <taxon>Paenibacillus</taxon>
    </lineage>
</organism>
<name>A0A378Y0P8_PAEPO</name>
<keyword evidence="1" id="KW-0812">Transmembrane</keyword>
<proteinExistence type="predicted"/>
<feature type="transmembrane region" description="Helical" evidence="1">
    <location>
        <begin position="7"/>
        <end position="26"/>
    </location>
</feature>
<dbReference type="AlphaFoldDB" id="A0A378Y0P8"/>
<keyword evidence="1" id="KW-1133">Transmembrane helix</keyword>
<protein>
    <submittedName>
        <fullName evidence="2">Uncharacterized protein</fullName>
    </submittedName>
</protein>
<keyword evidence="1" id="KW-0472">Membrane</keyword>
<reference evidence="2 3" key="1">
    <citation type="submission" date="2018-06" db="EMBL/GenBank/DDBJ databases">
        <authorList>
            <consortium name="Pathogen Informatics"/>
            <person name="Doyle S."/>
        </authorList>
    </citation>
    <scope>NUCLEOTIDE SEQUENCE [LARGE SCALE GENOMIC DNA]</scope>
    <source>
        <strain evidence="2 3">NCTC10343</strain>
    </source>
</reference>
<evidence type="ECO:0000313" key="2">
    <source>
        <dbReference type="EMBL" id="SUA70293.1"/>
    </source>
</evidence>